<evidence type="ECO:0000256" key="1">
    <source>
        <dbReference type="ARBA" id="ARBA00022448"/>
    </source>
</evidence>
<proteinExistence type="predicted"/>
<evidence type="ECO:0000256" key="3">
    <source>
        <dbReference type="ARBA" id="ARBA00022840"/>
    </source>
</evidence>
<evidence type="ECO:0000256" key="2">
    <source>
        <dbReference type="ARBA" id="ARBA00022741"/>
    </source>
</evidence>
<keyword evidence="6" id="KW-1185">Reference proteome</keyword>
<dbReference type="SMART" id="SM00382">
    <property type="entry name" value="AAA"/>
    <property type="match status" value="1"/>
</dbReference>
<dbReference type="Pfam" id="PF00005">
    <property type="entry name" value="ABC_tran"/>
    <property type="match status" value="1"/>
</dbReference>
<dbReference type="InterPro" id="IPR027417">
    <property type="entry name" value="P-loop_NTPase"/>
</dbReference>
<dbReference type="InterPro" id="IPR003439">
    <property type="entry name" value="ABC_transporter-like_ATP-bd"/>
</dbReference>
<dbReference type="Proteomes" id="UP001501302">
    <property type="component" value="Unassembled WGS sequence"/>
</dbReference>
<reference evidence="6" key="1">
    <citation type="journal article" date="2019" name="Int. J. Syst. Evol. Microbiol.">
        <title>The Global Catalogue of Microorganisms (GCM) 10K type strain sequencing project: providing services to taxonomists for standard genome sequencing and annotation.</title>
        <authorList>
            <consortium name="The Broad Institute Genomics Platform"/>
            <consortium name="The Broad Institute Genome Sequencing Center for Infectious Disease"/>
            <person name="Wu L."/>
            <person name="Ma J."/>
        </authorList>
    </citation>
    <scope>NUCLEOTIDE SEQUENCE [LARGE SCALE GENOMIC DNA]</scope>
    <source>
        <strain evidence="6">JCM 18285</strain>
    </source>
</reference>
<sequence length="407" mass="45740">MDKHLAVYISNKDNKQALIERIISGQFISTLSNLKGALFSEITLNKFIAEEIHHGHFDVVTETKNSLQKSSEGERKKALLNHIISQNPEYIIVDNVFGNLDITAQSYIEKTLEHLSKEISIVQITNRKADILSFINDIFQVQEGEFFPIKNIDESEITESKRFVEALPQPYKIASTPVNPLVCFNNVTIAYNERTIVNNICWEIKSGEFWQLIGSNGSGKSTLLSLISGDNPKAYGQDITLFGIKKGSGESIWDIKEKVGYFSSEILRGFKRSDSIGNMIVSGFYDTIGLYKMPTHAQIKIAQQWLYVLDMFDIRKSNFLSLSIGHQRLVLIARAMVKQPPLLILDEPTNGLDDVDAKLFSGLINKIASESNTAILYVSHRKEKNLKPEFIYQLTSGSNGSIGKKVL</sequence>
<dbReference type="RefSeq" id="WP_345189861.1">
    <property type="nucleotide sequence ID" value="NZ_BAABJJ010000004.1"/>
</dbReference>
<dbReference type="SUPFAM" id="SSF52540">
    <property type="entry name" value="P-loop containing nucleoside triphosphate hydrolases"/>
    <property type="match status" value="2"/>
</dbReference>
<keyword evidence="1" id="KW-0813">Transport</keyword>
<protein>
    <recommendedName>
        <fullName evidence="4">ABC transporter domain-containing protein</fullName>
    </recommendedName>
</protein>
<feature type="domain" description="ABC transporter" evidence="4">
    <location>
        <begin position="182"/>
        <end position="406"/>
    </location>
</feature>
<dbReference type="PANTHER" id="PTHR43553">
    <property type="entry name" value="HEAVY METAL TRANSPORTER"/>
    <property type="match status" value="1"/>
</dbReference>
<evidence type="ECO:0000313" key="5">
    <source>
        <dbReference type="EMBL" id="GAA4934707.1"/>
    </source>
</evidence>
<dbReference type="PANTHER" id="PTHR43553:SF3">
    <property type="entry name" value="ABC TRANSPORTER ATP-BINDING PROTEIN MODF"/>
    <property type="match status" value="1"/>
</dbReference>
<accession>A0ABP9GGX7</accession>
<evidence type="ECO:0000313" key="6">
    <source>
        <dbReference type="Proteomes" id="UP001501302"/>
    </source>
</evidence>
<dbReference type="PROSITE" id="PS50893">
    <property type="entry name" value="ABC_TRANSPORTER_2"/>
    <property type="match status" value="1"/>
</dbReference>
<dbReference type="InterPro" id="IPR050095">
    <property type="entry name" value="ECF_ABC_transporter_ATP-bd"/>
</dbReference>
<keyword evidence="3" id="KW-0067">ATP-binding</keyword>
<name>A0ABP9GGX7_9FLAO</name>
<gene>
    <name evidence="5" type="ORF">GCM10023314_03920</name>
</gene>
<evidence type="ECO:0000259" key="4">
    <source>
        <dbReference type="PROSITE" id="PS50893"/>
    </source>
</evidence>
<dbReference type="InterPro" id="IPR003593">
    <property type="entry name" value="AAA+_ATPase"/>
</dbReference>
<organism evidence="5 6">
    <name type="scientific">Algibacter agarivorans</name>
    <dbReference type="NCBI Taxonomy" id="1109741"/>
    <lineage>
        <taxon>Bacteria</taxon>
        <taxon>Pseudomonadati</taxon>
        <taxon>Bacteroidota</taxon>
        <taxon>Flavobacteriia</taxon>
        <taxon>Flavobacteriales</taxon>
        <taxon>Flavobacteriaceae</taxon>
        <taxon>Algibacter</taxon>
    </lineage>
</organism>
<dbReference type="Gene3D" id="3.40.50.300">
    <property type="entry name" value="P-loop containing nucleotide triphosphate hydrolases"/>
    <property type="match status" value="2"/>
</dbReference>
<comment type="caution">
    <text evidence="5">The sequence shown here is derived from an EMBL/GenBank/DDBJ whole genome shotgun (WGS) entry which is preliminary data.</text>
</comment>
<dbReference type="EMBL" id="BAABJJ010000004">
    <property type="protein sequence ID" value="GAA4934707.1"/>
    <property type="molecule type" value="Genomic_DNA"/>
</dbReference>
<keyword evidence="2" id="KW-0547">Nucleotide-binding</keyword>